<gene>
    <name evidence="3" type="ORF">C1SCF055_LOCUS20137</name>
</gene>
<sequence>MSPQVQIQLQKVPFYQGAIDCVEMGIESSLQVSNVRLRRAVKSQEQVRSHPAYPLLFDPQTAGGLLAAVPKDYAEQCVAELRASGASFAAIIGSVLEKASAPEVINVVSA</sequence>
<organism evidence="3">
    <name type="scientific">Cladocopium goreaui</name>
    <dbReference type="NCBI Taxonomy" id="2562237"/>
    <lineage>
        <taxon>Eukaryota</taxon>
        <taxon>Sar</taxon>
        <taxon>Alveolata</taxon>
        <taxon>Dinophyceae</taxon>
        <taxon>Suessiales</taxon>
        <taxon>Symbiodiniaceae</taxon>
        <taxon>Cladocopium</taxon>
    </lineage>
</organism>
<protein>
    <submittedName>
        <fullName evidence="5">Bifunctional NADH dehydrogenase FAD-containing subunit/selenide, water dikinase SelD</fullName>
    </submittedName>
</protein>
<evidence type="ECO:0000313" key="5">
    <source>
        <dbReference type="EMBL" id="CAL4780690.1"/>
    </source>
</evidence>
<comment type="caution">
    <text evidence="3">The sequence shown here is derived from an EMBL/GenBank/DDBJ whole genome shotgun (WGS) entry which is preliminary data.</text>
</comment>
<keyword evidence="6" id="KW-1185">Reference proteome</keyword>
<dbReference type="InterPro" id="IPR036676">
    <property type="entry name" value="PurM-like_C_sf"/>
</dbReference>
<keyword evidence="2" id="KW-0067">ATP-binding</keyword>
<dbReference type="SUPFAM" id="SSF56042">
    <property type="entry name" value="PurM C-terminal domain-like"/>
    <property type="match status" value="1"/>
</dbReference>
<keyword evidence="1" id="KW-0547">Nucleotide-binding</keyword>
<name>A0A9P1FYJ1_9DINO</name>
<evidence type="ECO:0000313" key="3">
    <source>
        <dbReference type="EMBL" id="CAI3993378.1"/>
    </source>
</evidence>
<dbReference type="EMBL" id="CAMXCT030001824">
    <property type="protein sequence ID" value="CAL4780690.1"/>
    <property type="molecule type" value="Genomic_DNA"/>
</dbReference>
<dbReference type="EMBL" id="CAMXCT010001824">
    <property type="protein sequence ID" value="CAI3993378.1"/>
    <property type="molecule type" value="Genomic_DNA"/>
</dbReference>
<dbReference type="GO" id="GO:0005524">
    <property type="term" value="F:ATP binding"/>
    <property type="evidence" value="ECO:0007669"/>
    <property type="project" value="UniProtKB-KW"/>
</dbReference>
<dbReference type="InterPro" id="IPR004536">
    <property type="entry name" value="SPS/SelD"/>
</dbReference>
<dbReference type="GO" id="GO:0016260">
    <property type="term" value="P:selenocysteine biosynthetic process"/>
    <property type="evidence" value="ECO:0007669"/>
    <property type="project" value="TreeGrafter"/>
</dbReference>
<dbReference type="OrthoDB" id="409395at2759"/>
<evidence type="ECO:0000313" key="4">
    <source>
        <dbReference type="EMBL" id="CAL1146753.1"/>
    </source>
</evidence>
<reference evidence="4" key="2">
    <citation type="submission" date="2024-04" db="EMBL/GenBank/DDBJ databases">
        <authorList>
            <person name="Chen Y."/>
            <person name="Shah S."/>
            <person name="Dougan E. K."/>
            <person name="Thang M."/>
            <person name="Chan C."/>
        </authorList>
    </citation>
    <scope>NUCLEOTIDE SEQUENCE [LARGE SCALE GENOMIC DNA]</scope>
</reference>
<reference evidence="3" key="1">
    <citation type="submission" date="2022-10" db="EMBL/GenBank/DDBJ databases">
        <authorList>
            <person name="Chen Y."/>
            <person name="Dougan E. K."/>
            <person name="Chan C."/>
            <person name="Rhodes N."/>
            <person name="Thang M."/>
        </authorList>
    </citation>
    <scope>NUCLEOTIDE SEQUENCE</scope>
</reference>
<evidence type="ECO:0000313" key="6">
    <source>
        <dbReference type="Proteomes" id="UP001152797"/>
    </source>
</evidence>
<dbReference type="GO" id="GO:0004756">
    <property type="term" value="F:selenide, water dikinase activity"/>
    <property type="evidence" value="ECO:0007669"/>
    <property type="project" value="TreeGrafter"/>
</dbReference>
<accession>A0A9P1FYJ1</accession>
<evidence type="ECO:0000256" key="2">
    <source>
        <dbReference type="ARBA" id="ARBA00022840"/>
    </source>
</evidence>
<dbReference type="GO" id="GO:0005737">
    <property type="term" value="C:cytoplasm"/>
    <property type="evidence" value="ECO:0007669"/>
    <property type="project" value="TreeGrafter"/>
</dbReference>
<evidence type="ECO:0000256" key="1">
    <source>
        <dbReference type="ARBA" id="ARBA00022741"/>
    </source>
</evidence>
<dbReference type="AlphaFoldDB" id="A0A9P1FYJ1"/>
<proteinExistence type="predicted"/>
<dbReference type="Gene3D" id="3.90.650.10">
    <property type="entry name" value="PurM-like C-terminal domain"/>
    <property type="match status" value="1"/>
</dbReference>
<dbReference type="PANTHER" id="PTHR10256:SF0">
    <property type="entry name" value="INACTIVE SELENIDE, WATER DIKINASE-LIKE PROTEIN-RELATED"/>
    <property type="match status" value="1"/>
</dbReference>
<dbReference type="EMBL" id="CAMXCT020001824">
    <property type="protein sequence ID" value="CAL1146753.1"/>
    <property type="molecule type" value="Genomic_DNA"/>
</dbReference>
<dbReference type="Proteomes" id="UP001152797">
    <property type="component" value="Unassembled WGS sequence"/>
</dbReference>
<dbReference type="PANTHER" id="PTHR10256">
    <property type="entry name" value="SELENIDE, WATER DIKINASE"/>
    <property type="match status" value="1"/>
</dbReference>